<proteinExistence type="predicted"/>
<reference evidence="1" key="1">
    <citation type="journal article" date="2018" name="Nature">
        <title>The evolutionary history of vertebrate RNA viruses.</title>
        <authorList>
            <person name="Shi M."/>
            <person name="Lin X.D."/>
            <person name="Chen X."/>
            <person name="Tian J.H."/>
            <person name="Chen L.J."/>
            <person name="Li K."/>
            <person name="Wang W."/>
            <person name="Eden J.S."/>
            <person name="Shen J.J."/>
            <person name="Liu L."/>
            <person name="Holmes E.C."/>
            <person name="Zhang Y.Z."/>
        </authorList>
    </citation>
    <scope>NUCLEOTIDE SEQUENCE [LARGE SCALE GENOMIC DNA]</scope>
    <source>
        <strain evidence="1">XYHYG24857</strain>
    </source>
</reference>
<dbReference type="EMBL" id="MG599868">
    <property type="protein sequence ID" value="AVM87647.1"/>
    <property type="molecule type" value="Genomic_RNA"/>
</dbReference>
<protein>
    <submittedName>
        <fullName evidence="1">Uncharacterized protein</fullName>
    </submittedName>
</protein>
<dbReference type="Proteomes" id="UP000290712">
    <property type="component" value="Genome"/>
</dbReference>
<name>A0A2P1GNS1_9VIRU</name>
<organism evidence="1">
    <name type="scientific">Wenling frogfish arenavirus 2</name>
    <dbReference type="NCBI Taxonomy" id="2116467"/>
    <lineage>
        <taxon>Viruses</taxon>
        <taxon>Riboviria</taxon>
        <taxon>Orthornavirae</taxon>
        <taxon>Negarnaviricota</taxon>
        <taxon>Polyploviricotina</taxon>
        <taxon>Bunyaviricetes</taxon>
        <taxon>Hareavirales</taxon>
        <taxon>Arenaviridae</taxon>
        <taxon>Antennavirus</taxon>
        <taxon>Antennavirus hirsutum</taxon>
    </lineage>
</organism>
<dbReference type="RefSeq" id="YP_009551606.1">
    <property type="nucleotide sequence ID" value="NC_040466.1"/>
</dbReference>
<sequence length="156" mass="18269">MERFNNDHRTMDLSYMHSEFRKGKFRINMMIRCRRLVRGSETFLSHQIHNVDDTLWAKMINDATIFQVWPWMDEKDGMKTEILSRLRWDYLHTGRTTIDLIDEVTGPCAPLESDAPPEEIVVAYTNRPNQTSAKHLAFLSGKAFITTEARPDPIRN</sequence>
<dbReference type="KEGG" id="vg:41704012"/>
<evidence type="ECO:0000313" key="1">
    <source>
        <dbReference type="EMBL" id="AVM87647.1"/>
    </source>
</evidence>
<accession>A0A2P1GNS1</accession>
<keyword evidence="2" id="KW-1185">Reference proteome</keyword>
<dbReference type="GeneID" id="41704012"/>
<evidence type="ECO:0000313" key="2">
    <source>
        <dbReference type="Proteomes" id="UP000290712"/>
    </source>
</evidence>